<accession>A0A2H0TI58</accession>
<feature type="domain" description="Proline dehydrogenase" evidence="2">
    <location>
        <begin position="99"/>
        <end position="377"/>
    </location>
</feature>
<dbReference type="GO" id="GO:0006562">
    <property type="term" value="P:L-proline catabolic process"/>
    <property type="evidence" value="ECO:0007669"/>
    <property type="project" value="InterPro"/>
</dbReference>
<dbReference type="AlphaFoldDB" id="A0A2H0TI58"/>
<proteinExistence type="predicted"/>
<dbReference type="InterPro" id="IPR002872">
    <property type="entry name" value="Proline_DH_dom"/>
</dbReference>
<evidence type="ECO:0000313" key="4">
    <source>
        <dbReference type="Proteomes" id="UP000229383"/>
    </source>
</evidence>
<dbReference type="Pfam" id="PF01619">
    <property type="entry name" value="Pro_dh"/>
    <property type="match status" value="1"/>
</dbReference>
<sequence>MRQLDPISWFLKDEEVASRLMQLTVLLAQLKRRPDICKAFYEILGPVKNRLPLPFIFLFFVRKILFGKMSETFLAWYLKEGLEFFSKKFIVGNGIDQIRKNVQKHVGRGYLFSIDILGEASLSEEEADQYADNYCELMSELSREIKAPDFSASVKLSACYSQIDPFAPEHSVEVIYSRLRKILRVADRYDWHIYLDAEDRDLRDIHLAVFEKAYSEYGSRARFVLQSYFYDSDITLKLCDLRSRVKDQLWVRQVLGAYWDYEQYLAQLRNWKNSIITVKSFADNAFFWIYKHGCLNGLKMVPATQNASRILQCLRFYKPPEFQMLYGMGAPLQKELLHSGEKVRLYMPVSYPEGNIVQFLGYLLRRILENTSQMNFICQNSGAKMKKAAKVLRAGLSEKRSEGGF</sequence>
<organism evidence="3 4">
    <name type="scientific">Candidatus Niyogibacteria bacterium CG10_big_fil_rev_8_21_14_0_10_42_19</name>
    <dbReference type="NCBI Taxonomy" id="1974725"/>
    <lineage>
        <taxon>Bacteria</taxon>
        <taxon>Candidatus Niyogiibacteriota</taxon>
    </lineage>
</organism>
<dbReference type="PANTHER" id="PTHR13914">
    <property type="entry name" value="PROLINE OXIDASE"/>
    <property type="match status" value="1"/>
</dbReference>
<reference evidence="4" key="1">
    <citation type="submission" date="2017-09" db="EMBL/GenBank/DDBJ databases">
        <title>Depth-based differentiation of microbial function through sediment-hosted aquifers and enrichment of novel symbionts in the deep terrestrial subsurface.</title>
        <authorList>
            <person name="Probst A.J."/>
            <person name="Ladd B."/>
            <person name="Jarett J.K."/>
            <person name="Geller-Mcgrath D.E."/>
            <person name="Sieber C.M.K."/>
            <person name="Emerson J.B."/>
            <person name="Anantharaman K."/>
            <person name="Thomas B.C."/>
            <person name="Malmstrom R."/>
            <person name="Stieglmeier M."/>
            <person name="Klingl A."/>
            <person name="Woyke T."/>
            <person name="Ryan C.M."/>
            <person name="Banfield J.F."/>
        </authorList>
    </citation>
    <scope>NUCLEOTIDE SEQUENCE [LARGE SCALE GENOMIC DNA]</scope>
</reference>
<dbReference type="InterPro" id="IPR029041">
    <property type="entry name" value="FAD-linked_oxidoreductase-like"/>
</dbReference>
<evidence type="ECO:0000256" key="1">
    <source>
        <dbReference type="ARBA" id="ARBA00023002"/>
    </source>
</evidence>
<dbReference type="Gene3D" id="3.20.20.220">
    <property type="match status" value="1"/>
</dbReference>
<evidence type="ECO:0000313" key="3">
    <source>
        <dbReference type="EMBL" id="PIR70644.1"/>
    </source>
</evidence>
<keyword evidence="1" id="KW-0560">Oxidoreductase</keyword>
<comment type="caution">
    <text evidence="3">The sequence shown here is derived from an EMBL/GenBank/DDBJ whole genome shotgun (WGS) entry which is preliminary data.</text>
</comment>
<evidence type="ECO:0000259" key="2">
    <source>
        <dbReference type="Pfam" id="PF01619"/>
    </source>
</evidence>
<dbReference type="Proteomes" id="UP000229383">
    <property type="component" value="Unassembled WGS sequence"/>
</dbReference>
<name>A0A2H0TI58_9BACT</name>
<dbReference type="PANTHER" id="PTHR13914:SF0">
    <property type="entry name" value="PROLINE DEHYDROGENASE 1, MITOCHONDRIAL"/>
    <property type="match status" value="1"/>
</dbReference>
<dbReference type="InterPro" id="IPR015659">
    <property type="entry name" value="Proline_oxidase"/>
</dbReference>
<dbReference type="SUPFAM" id="SSF51730">
    <property type="entry name" value="FAD-linked oxidoreductase"/>
    <property type="match status" value="1"/>
</dbReference>
<gene>
    <name evidence="3" type="ORF">COU46_00515</name>
</gene>
<dbReference type="EMBL" id="PFCN01000007">
    <property type="protein sequence ID" value="PIR70644.1"/>
    <property type="molecule type" value="Genomic_DNA"/>
</dbReference>
<protein>
    <recommendedName>
        <fullName evidence="2">Proline dehydrogenase domain-containing protein</fullName>
    </recommendedName>
</protein>
<dbReference type="GO" id="GO:0004657">
    <property type="term" value="F:proline dehydrogenase activity"/>
    <property type="evidence" value="ECO:0007669"/>
    <property type="project" value="InterPro"/>
</dbReference>